<organism evidence="1 2">
    <name type="scientific">Yoonia sediminilitoris</name>
    <dbReference type="NCBI Taxonomy" id="1286148"/>
    <lineage>
        <taxon>Bacteria</taxon>
        <taxon>Pseudomonadati</taxon>
        <taxon>Pseudomonadota</taxon>
        <taxon>Alphaproteobacteria</taxon>
        <taxon>Rhodobacterales</taxon>
        <taxon>Paracoccaceae</taxon>
        <taxon>Yoonia</taxon>
    </lineage>
</organism>
<comment type="caution">
    <text evidence="1">The sequence shown here is derived from an EMBL/GenBank/DDBJ whole genome shotgun (WGS) entry which is preliminary data.</text>
</comment>
<proteinExistence type="predicted"/>
<reference evidence="1 2" key="1">
    <citation type="submission" date="2018-04" db="EMBL/GenBank/DDBJ databases">
        <title>Genomic Encyclopedia of Archaeal and Bacterial Type Strains, Phase II (KMG-II): from individual species to whole genera.</title>
        <authorList>
            <person name="Goeker M."/>
        </authorList>
    </citation>
    <scope>NUCLEOTIDE SEQUENCE [LARGE SCALE GENOMIC DNA]</scope>
    <source>
        <strain evidence="1 2">DSM 29955</strain>
    </source>
</reference>
<name>A0A2T6K5X7_9RHOB</name>
<dbReference type="EMBL" id="QBUD01000022">
    <property type="protein sequence ID" value="PUB10064.1"/>
    <property type="molecule type" value="Genomic_DNA"/>
</dbReference>
<keyword evidence="2" id="KW-1185">Reference proteome</keyword>
<protein>
    <submittedName>
        <fullName evidence="1">Uncharacterized protein</fullName>
    </submittedName>
</protein>
<dbReference type="AlphaFoldDB" id="A0A2T6K5X7"/>
<gene>
    <name evidence="1" type="ORF">C8N45_12216</name>
</gene>
<evidence type="ECO:0000313" key="2">
    <source>
        <dbReference type="Proteomes" id="UP000244523"/>
    </source>
</evidence>
<dbReference type="Proteomes" id="UP000244523">
    <property type="component" value="Unassembled WGS sequence"/>
</dbReference>
<accession>A0A2T6K5X7</accession>
<evidence type="ECO:0000313" key="1">
    <source>
        <dbReference type="EMBL" id="PUB10064.1"/>
    </source>
</evidence>
<sequence length="50" mass="5947">MTENRNPPAWYLMLLSRFLADHGHSQRDVNAYILQHLMTQSKFTKIKKDT</sequence>